<sequence>MAFSFGGLTQMLSSALGREDGGSVLGIDIGASSAKIVQLRPKGGSAILETYGEIALGPYGGQPIGKAVKLSPEKTSEAIIDLMKEANVTARSGGISIPFSSSLISVLELPKVEQEALKRMVPIEARKYIPIPVSEVSLDWFVIPEDDSEKSAFDRVSTPAAPARAPMQEVLLVAIHNDTISAYQTIAKTAGIQVEFYEIEIFSAVRSSLSHGIAPILVVDLGAATTKMYIVERGVVRLTHLVTSGGQHMTENLARSLTWEFEKAERVKRERGLNDSAAYSTDENDRIKTAMLSTLSRLFSEVNRVLLSYGQRYNKSVSHVVLAGGGASLPGLAVYAKEALNADVTIADPFARTEAPAFLGDVLRQIGPGFSVSVGLVLRKLKSAL</sequence>
<dbReference type="SUPFAM" id="SSF53067">
    <property type="entry name" value="Actin-like ATPase domain"/>
    <property type="match status" value="2"/>
</dbReference>
<dbReference type="STRING" id="1798515.A3B35_03965"/>
<protein>
    <recommendedName>
        <fullName evidence="3">SHS2 domain-containing protein</fullName>
    </recommendedName>
</protein>
<comment type="caution">
    <text evidence="1">The sequence shown here is derived from an EMBL/GenBank/DDBJ whole genome shotgun (WGS) entry which is preliminary data.</text>
</comment>
<dbReference type="Gene3D" id="3.30.420.40">
    <property type="match status" value="2"/>
</dbReference>
<evidence type="ECO:0008006" key="3">
    <source>
        <dbReference type="Google" id="ProtNLM"/>
    </source>
</evidence>
<organism evidence="1 2">
    <name type="scientific">Candidatus Kaiserbacteria bacterium RIFCSPLOWO2_01_FULL_54_24</name>
    <dbReference type="NCBI Taxonomy" id="1798515"/>
    <lineage>
        <taxon>Bacteria</taxon>
        <taxon>Candidatus Kaiseribacteriota</taxon>
    </lineage>
</organism>
<dbReference type="EMBL" id="MFMC01000048">
    <property type="protein sequence ID" value="OGG76662.1"/>
    <property type="molecule type" value="Genomic_DNA"/>
</dbReference>
<name>A0A1F6ET84_9BACT</name>
<proteinExistence type="predicted"/>
<dbReference type="Proteomes" id="UP000177215">
    <property type="component" value="Unassembled WGS sequence"/>
</dbReference>
<dbReference type="CDD" id="cd24049">
    <property type="entry name" value="ASKHA_NBD_PilM"/>
    <property type="match status" value="1"/>
</dbReference>
<accession>A0A1F6ET84</accession>
<dbReference type="PIRSF" id="PIRSF019169">
    <property type="entry name" value="PilM"/>
    <property type="match status" value="1"/>
</dbReference>
<evidence type="ECO:0000313" key="1">
    <source>
        <dbReference type="EMBL" id="OGG76662.1"/>
    </source>
</evidence>
<reference evidence="1 2" key="1">
    <citation type="journal article" date="2016" name="Nat. Commun.">
        <title>Thousands of microbial genomes shed light on interconnected biogeochemical processes in an aquifer system.</title>
        <authorList>
            <person name="Anantharaman K."/>
            <person name="Brown C.T."/>
            <person name="Hug L.A."/>
            <person name="Sharon I."/>
            <person name="Castelle C.J."/>
            <person name="Probst A.J."/>
            <person name="Thomas B.C."/>
            <person name="Singh A."/>
            <person name="Wilkins M.J."/>
            <person name="Karaoz U."/>
            <person name="Brodie E.L."/>
            <person name="Williams K.H."/>
            <person name="Hubbard S.S."/>
            <person name="Banfield J.F."/>
        </authorList>
    </citation>
    <scope>NUCLEOTIDE SEQUENCE [LARGE SCALE GENOMIC DNA]</scope>
</reference>
<dbReference type="AlphaFoldDB" id="A0A1F6ET84"/>
<dbReference type="PANTHER" id="PTHR32432">
    <property type="entry name" value="CELL DIVISION PROTEIN FTSA-RELATED"/>
    <property type="match status" value="1"/>
</dbReference>
<dbReference type="InterPro" id="IPR043129">
    <property type="entry name" value="ATPase_NBD"/>
</dbReference>
<dbReference type="Pfam" id="PF11104">
    <property type="entry name" value="PilM_2"/>
    <property type="match status" value="1"/>
</dbReference>
<dbReference type="Gene3D" id="3.30.1490.300">
    <property type="match status" value="1"/>
</dbReference>
<dbReference type="PANTHER" id="PTHR32432:SF3">
    <property type="entry name" value="ETHANOLAMINE UTILIZATION PROTEIN EUTJ"/>
    <property type="match status" value="1"/>
</dbReference>
<gene>
    <name evidence="1" type="ORF">A3B35_03965</name>
</gene>
<dbReference type="InterPro" id="IPR050696">
    <property type="entry name" value="FtsA/MreB"/>
</dbReference>
<dbReference type="NCBIfam" id="TIGR01175">
    <property type="entry name" value="pilM"/>
    <property type="match status" value="1"/>
</dbReference>
<dbReference type="InterPro" id="IPR005883">
    <property type="entry name" value="PilM"/>
</dbReference>
<evidence type="ECO:0000313" key="2">
    <source>
        <dbReference type="Proteomes" id="UP000177215"/>
    </source>
</evidence>